<dbReference type="InterPro" id="IPR021731">
    <property type="entry name" value="AMIN_dom"/>
</dbReference>
<reference evidence="11 12" key="1">
    <citation type="submission" date="2015-06" db="EMBL/GenBank/DDBJ databases">
        <title>A Comprehensive Approach to Explore the Metabolic and Phylogenetic Diversity of Bacterial Steroid Degradation in the Environment: Testosterone as an Example.</title>
        <authorList>
            <person name="Yang F.-C."/>
            <person name="Chen Y.-L."/>
            <person name="Yu C.-P."/>
            <person name="Tang S.-L."/>
            <person name="Wang P.-H."/>
            <person name="Ismail W."/>
            <person name="Wang C.-H."/>
            <person name="Yang C.-Y."/>
            <person name="Chiang Y.-R."/>
        </authorList>
    </citation>
    <scope>NUCLEOTIDE SEQUENCE [LARGE SCALE GENOMIC DNA]</scope>
    <source>
        <strain evidence="11 12">DSM 18526</strain>
    </source>
</reference>
<dbReference type="STRING" id="465721.ACG33_14460"/>
<dbReference type="Pfam" id="PF00263">
    <property type="entry name" value="Secretin"/>
    <property type="match status" value="1"/>
</dbReference>
<organism evidence="11 12">
    <name type="scientific">Steroidobacter denitrificans</name>
    <dbReference type="NCBI Taxonomy" id="465721"/>
    <lineage>
        <taxon>Bacteria</taxon>
        <taxon>Pseudomonadati</taxon>
        <taxon>Pseudomonadota</taxon>
        <taxon>Gammaproteobacteria</taxon>
        <taxon>Steroidobacterales</taxon>
        <taxon>Steroidobacteraceae</taxon>
        <taxon>Steroidobacter</taxon>
    </lineage>
</organism>
<dbReference type="AlphaFoldDB" id="A0A127FEE8"/>
<dbReference type="Gene3D" id="3.30.1370.130">
    <property type="match status" value="1"/>
</dbReference>
<comment type="similarity">
    <text evidence="2">Belongs to the bacterial secretin family. PilQ subfamily.</text>
</comment>
<dbReference type="PRINTS" id="PR00811">
    <property type="entry name" value="BCTERIALGSPD"/>
</dbReference>
<dbReference type="PANTHER" id="PTHR30604:SF1">
    <property type="entry name" value="DNA UTILIZATION PROTEIN HOFQ"/>
    <property type="match status" value="1"/>
</dbReference>
<dbReference type="PRINTS" id="PR01032">
    <property type="entry name" value="PHAGEIV"/>
</dbReference>
<evidence type="ECO:0000256" key="2">
    <source>
        <dbReference type="ARBA" id="ARBA00006304"/>
    </source>
</evidence>
<dbReference type="EMBL" id="CP011971">
    <property type="protein sequence ID" value="AMN48279.1"/>
    <property type="molecule type" value="Genomic_DNA"/>
</dbReference>
<evidence type="ECO:0000313" key="11">
    <source>
        <dbReference type="EMBL" id="AMN48279.1"/>
    </source>
</evidence>
<keyword evidence="6" id="KW-0472">Membrane</keyword>
<sequence>MAFALILAAPGALTLVQAASQGANRLESIQAHTVSGNKVELTLRLSDPAPTPLSFTVDNPARISLDLPDTSVALASRRIDVKQGVLDTVNVAEAGGRTRVVLNVDTLVPYETRVNGNDIIVTVDAGSGSRMGATSSGSAMSMATSRAVPVSGQRSVSNIDFRRGSDGSGRIIVQLTDSKVPADLRQEGGRVIVDFARTTLPEALMQRLDVVDFATPVNTVDALRIADGARLVIVASGDYEQLAYQSDNVYTIEIKPVVKLPPELQDVKEYTGERLTLNFQDIETRAVLQLLADTSGQNMVITDTVSGNVTLRLQNVPWDQALDVVMRTKGLDMRREGNVVFIAPAAEIAAREKELLSARQQVQELAPLRTEYLQINYAKAADLAALIKSGAGNSLLSERGSAAIDERTNTLLLQDTSERLADIRRLVSTLDIPVRQVLIEARIVIVSDDYSRELGVRFGVTAAFNHGGSDGGGIVGANGFVTEDDEYILSRGPLGQGRGTPGFVQGNPSDRYMVNLPVGNPAGRLALTLLDSDYLVDLELSAAQAEGRGEIISSPRLITANQREATIEQGVEVPYQESSSSGATTTSFKKAVLSLKVTPQITPDNRVILDLTVSKDSVGQLVASATGGFVPSIDTREIVTQVLVNDGQTVVLGGILETERRESEQKVPYLGDIPVLGRLFKSTSSTDNKDELLIFVTPRILREGSNLY</sequence>
<dbReference type="NCBIfam" id="TIGR02515">
    <property type="entry name" value="IV_pilus_PilQ"/>
    <property type="match status" value="1"/>
</dbReference>
<dbReference type="PANTHER" id="PTHR30604">
    <property type="entry name" value="PROTEIN TRANSPORT PROTEIN HOFQ"/>
    <property type="match status" value="1"/>
</dbReference>
<dbReference type="InterPro" id="IPR001775">
    <property type="entry name" value="GspD/PilQ"/>
</dbReference>
<name>A0A127FEE8_STEDE</name>
<comment type="subcellular location">
    <subcellularLocation>
        <location evidence="1 8">Cell outer membrane</location>
    </subcellularLocation>
</comment>
<feature type="chain" id="PRO_5007448394" evidence="9">
    <location>
        <begin position="19"/>
        <end position="708"/>
    </location>
</feature>
<keyword evidence="5" id="KW-0653">Protein transport</keyword>
<dbReference type="InterPro" id="IPR051808">
    <property type="entry name" value="Type_IV_pilus_biogenesis"/>
</dbReference>
<feature type="signal peptide" evidence="9">
    <location>
        <begin position="1"/>
        <end position="18"/>
    </location>
</feature>
<dbReference type="InterPro" id="IPR004846">
    <property type="entry name" value="T2SS/T3SS_dom"/>
</dbReference>
<dbReference type="Gene3D" id="2.60.40.3500">
    <property type="match status" value="1"/>
</dbReference>
<feature type="domain" description="Secretin/TonB short N-terminal" evidence="10">
    <location>
        <begin position="297"/>
        <end position="345"/>
    </location>
</feature>
<evidence type="ECO:0000256" key="1">
    <source>
        <dbReference type="ARBA" id="ARBA00004442"/>
    </source>
</evidence>
<gene>
    <name evidence="11" type="ORF">ACG33_14460</name>
</gene>
<dbReference type="Gene3D" id="2.60.40.3470">
    <property type="match status" value="1"/>
</dbReference>
<dbReference type="InterPro" id="IPR038591">
    <property type="entry name" value="NolW-like_sf"/>
</dbReference>
<dbReference type="InterPro" id="IPR005644">
    <property type="entry name" value="NolW-like"/>
</dbReference>
<evidence type="ECO:0000256" key="7">
    <source>
        <dbReference type="ARBA" id="ARBA00023237"/>
    </source>
</evidence>
<dbReference type="PATRIC" id="fig|465721.4.peg.3093"/>
<evidence type="ECO:0000256" key="9">
    <source>
        <dbReference type="SAM" id="SignalP"/>
    </source>
</evidence>
<dbReference type="KEGG" id="sdf:ACG33_14460"/>
<dbReference type="PROSITE" id="PS00875">
    <property type="entry name" value="T2SP_D"/>
    <property type="match status" value="1"/>
</dbReference>
<dbReference type="Proteomes" id="UP000070250">
    <property type="component" value="Chromosome"/>
</dbReference>
<protein>
    <submittedName>
        <fullName evidence="11">Type IV pilus assembly protein PilQ</fullName>
    </submittedName>
</protein>
<evidence type="ECO:0000256" key="8">
    <source>
        <dbReference type="RuleBase" id="RU004004"/>
    </source>
</evidence>
<dbReference type="Pfam" id="PF03958">
    <property type="entry name" value="Secretin_N"/>
    <property type="match status" value="1"/>
</dbReference>
<keyword evidence="4 9" id="KW-0732">Signal</keyword>
<evidence type="ECO:0000256" key="6">
    <source>
        <dbReference type="ARBA" id="ARBA00023136"/>
    </source>
</evidence>
<evidence type="ECO:0000256" key="3">
    <source>
        <dbReference type="ARBA" id="ARBA00022448"/>
    </source>
</evidence>
<evidence type="ECO:0000259" key="10">
    <source>
        <dbReference type="SMART" id="SM00965"/>
    </source>
</evidence>
<dbReference type="GO" id="GO:0009306">
    <property type="term" value="P:protein secretion"/>
    <property type="evidence" value="ECO:0007669"/>
    <property type="project" value="InterPro"/>
</dbReference>
<keyword evidence="12" id="KW-1185">Reference proteome</keyword>
<proteinExistence type="inferred from homology"/>
<keyword evidence="7" id="KW-0998">Cell outer membrane</keyword>
<evidence type="ECO:0000256" key="4">
    <source>
        <dbReference type="ARBA" id="ARBA00022729"/>
    </source>
</evidence>
<accession>A0A127FEE8</accession>
<dbReference type="GO" id="GO:0009279">
    <property type="term" value="C:cell outer membrane"/>
    <property type="evidence" value="ECO:0007669"/>
    <property type="project" value="UniProtKB-SubCell"/>
</dbReference>
<dbReference type="InterPro" id="IPR004845">
    <property type="entry name" value="T2SS_GspD_CS"/>
</dbReference>
<dbReference type="InterPro" id="IPR011662">
    <property type="entry name" value="Secretin/TonB_short_N"/>
</dbReference>
<keyword evidence="3 8" id="KW-0813">Transport</keyword>
<dbReference type="Pfam" id="PF07660">
    <property type="entry name" value="STN"/>
    <property type="match status" value="1"/>
</dbReference>
<evidence type="ECO:0000313" key="12">
    <source>
        <dbReference type="Proteomes" id="UP000070250"/>
    </source>
</evidence>
<evidence type="ECO:0000256" key="5">
    <source>
        <dbReference type="ARBA" id="ARBA00022927"/>
    </source>
</evidence>
<dbReference type="OrthoDB" id="9775455at2"/>
<dbReference type="Pfam" id="PF11741">
    <property type="entry name" value="AMIN"/>
    <property type="match status" value="2"/>
</dbReference>
<dbReference type="Gene3D" id="3.30.1370.120">
    <property type="match status" value="1"/>
</dbReference>
<dbReference type="InterPro" id="IPR013355">
    <property type="entry name" value="Pilus_4_PilQ"/>
</dbReference>
<dbReference type="SMART" id="SM00965">
    <property type="entry name" value="STN"/>
    <property type="match status" value="1"/>
</dbReference>